<dbReference type="OrthoDB" id="3432320at2"/>
<dbReference type="EMBL" id="VFQC01000001">
    <property type="protein sequence ID" value="TQN30898.1"/>
    <property type="molecule type" value="Genomic_DNA"/>
</dbReference>
<reference evidence="2 3" key="1">
    <citation type="submission" date="2019-06" db="EMBL/GenBank/DDBJ databases">
        <title>Sequencing the genomes of 1000 actinobacteria strains.</title>
        <authorList>
            <person name="Klenk H.-P."/>
        </authorList>
    </citation>
    <scope>NUCLEOTIDE SEQUENCE [LARGE SCALE GENOMIC DNA]</scope>
    <source>
        <strain evidence="2 3">DSM 45015</strain>
    </source>
</reference>
<evidence type="ECO:0000256" key="1">
    <source>
        <dbReference type="SAM" id="MobiDB-lite"/>
    </source>
</evidence>
<organism evidence="2 3">
    <name type="scientific">Haloactinospora alba</name>
    <dbReference type="NCBI Taxonomy" id="405555"/>
    <lineage>
        <taxon>Bacteria</taxon>
        <taxon>Bacillati</taxon>
        <taxon>Actinomycetota</taxon>
        <taxon>Actinomycetes</taxon>
        <taxon>Streptosporangiales</taxon>
        <taxon>Nocardiopsidaceae</taxon>
        <taxon>Haloactinospora</taxon>
    </lineage>
</organism>
<sequence>MSSKNDDLDALVRAELGDEPSQEAKDYARELYEKYRLPATAPVEPEAAADDSGSAESSGSESDT</sequence>
<gene>
    <name evidence="2" type="ORF">FHX37_0786</name>
</gene>
<comment type="caution">
    <text evidence="2">The sequence shown here is derived from an EMBL/GenBank/DDBJ whole genome shotgun (WGS) entry which is preliminary data.</text>
</comment>
<proteinExistence type="predicted"/>
<feature type="region of interest" description="Disordered" evidence="1">
    <location>
        <begin position="1"/>
        <end position="64"/>
    </location>
</feature>
<dbReference type="AlphaFoldDB" id="A0A543NGC3"/>
<feature type="compositionally biased region" description="Low complexity" evidence="1">
    <location>
        <begin position="38"/>
        <end position="64"/>
    </location>
</feature>
<accession>A0A543NGC3</accession>
<keyword evidence="3" id="KW-1185">Reference proteome</keyword>
<evidence type="ECO:0000313" key="3">
    <source>
        <dbReference type="Proteomes" id="UP000317422"/>
    </source>
</evidence>
<protein>
    <submittedName>
        <fullName evidence="2">Uncharacterized protein</fullName>
    </submittedName>
</protein>
<name>A0A543NGC3_9ACTN</name>
<evidence type="ECO:0000313" key="2">
    <source>
        <dbReference type="EMBL" id="TQN30898.1"/>
    </source>
</evidence>
<dbReference type="RefSeq" id="WP_141922173.1">
    <property type="nucleotide sequence ID" value="NZ_VFQC01000001.1"/>
</dbReference>
<dbReference type="Proteomes" id="UP000317422">
    <property type="component" value="Unassembled WGS sequence"/>
</dbReference>
<feature type="compositionally biased region" description="Basic and acidic residues" evidence="1">
    <location>
        <begin position="1"/>
        <end position="36"/>
    </location>
</feature>